<comment type="caution">
    <text evidence="2">The sequence shown here is derived from an EMBL/GenBank/DDBJ whole genome shotgun (WGS) entry which is preliminary data.</text>
</comment>
<proteinExistence type="predicted"/>
<organism evidence="2 3">
    <name type="scientific">Luteibacter rhizovicinus</name>
    <dbReference type="NCBI Taxonomy" id="242606"/>
    <lineage>
        <taxon>Bacteria</taxon>
        <taxon>Pseudomonadati</taxon>
        <taxon>Pseudomonadota</taxon>
        <taxon>Gammaproteobacteria</taxon>
        <taxon>Lysobacterales</taxon>
        <taxon>Rhodanobacteraceae</taxon>
        <taxon>Luteibacter</taxon>
    </lineage>
</organism>
<gene>
    <name evidence="2" type="ORF">EC912_10255</name>
</gene>
<protein>
    <submittedName>
        <fullName evidence="2">Uncharacterized protein</fullName>
    </submittedName>
</protein>
<dbReference type="AlphaFoldDB" id="A0A4R3YT63"/>
<evidence type="ECO:0000256" key="1">
    <source>
        <dbReference type="SAM" id="MobiDB-lite"/>
    </source>
</evidence>
<keyword evidence="3" id="KW-1185">Reference proteome</keyword>
<feature type="region of interest" description="Disordered" evidence="1">
    <location>
        <begin position="168"/>
        <end position="206"/>
    </location>
</feature>
<feature type="region of interest" description="Disordered" evidence="1">
    <location>
        <begin position="21"/>
        <end position="44"/>
    </location>
</feature>
<evidence type="ECO:0000313" key="2">
    <source>
        <dbReference type="EMBL" id="TCV95711.1"/>
    </source>
</evidence>
<dbReference type="EMBL" id="SMCS01000002">
    <property type="protein sequence ID" value="TCV95711.1"/>
    <property type="molecule type" value="Genomic_DNA"/>
</dbReference>
<name>A0A4R3YT63_9GAMM</name>
<accession>A0A4R3YT63</accession>
<sequence>MGKKARGNAGLFLFFTPLGEGSASPSLSRSDVSGRAVGHHPRRSGFTVAREGRAAARLVSDGCAPSRPRCGRGFLIRHPCLSKNGGPSRSAPCGPDPPFALGCASRVEGGGRRLFRTLRSRGGKHRVDVWTELTACRSCPITCSAHALPTTNRNRRCRGRVGPWGRLSRGPRRLVTERSGATARSRRDGAEGPKGQPGRGFPEARA</sequence>
<reference evidence="2 3" key="1">
    <citation type="submission" date="2019-03" db="EMBL/GenBank/DDBJ databases">
        <title>Above-ground endophytic microbial communities from plants in different locations in the United States.</title>
        <authorList>
            <person name="Frank C."/>
        </authorList>
    </citation>
    <scope>NUCLEOTIDE SEQUENCE [LARGE SCALE GENOMIC DNA]</scope>
    <source>
        <strain evidence="2 3">LP_13_YM</strain>
    </source>
</reference>
<dbReference type="Proteomes" id="UP000295645">
    <property type="component" value="Unassembled WGS sequence"/>
</dbReference>
<evidence type="ECO:0000313" key="3">
    <source>
        <dbReference type="Proteomes" id="UP000295645"/>
    </source>
</evidence>